<protein>
    <submittedName>
        <fullName evidence="2">Uncharacterized protein</fullName>
    </submittedName>
</protein>
<dbReference type="EMBL" id="CAMPGE010010816">
    <property type="protein sequence ID" value="CAI2369663.1"/>
    <property type="molecule type" value="Genomic_DNA"/>
</dbReference>
<sequence>MPSAYFLVLLLLVNLVKSDCGTTKTLIKEVFTSGSSVSSFYAAGMIQGPISGDEYIMMDHSHSGGTDRTVHVRQNYLSEDIIGPRE</sequence>
<dbReference type="Proteomes" id="UP001295684">
    <property type="component" value="Unassembled WGS sequence"/>
</dbReference>
<reference evidence="2" key="1">
    <citation type="submission" date="2023-07" db="EMBL/GenBank/DDBJ databases">
        <authorList>
            <consortium name="AG Swart"/>
            <person name="Singh M."/>
            <person name="Singh A."/>
            <person name="Seah K."/>
            <person name="Emmerich C."/>
        </authorList>
    </citation>
    <scope>NUCLEOTIDE SEQUENCE</scope>
    <source>
        <strain evidence="2">DP1</strain>
    </source>
</reference>
<name>A0AAD1ULT2_EUPCR</name>
<feature type="signal peptide" evidence="1">
    <location>
        <begin position="1"/>
        <end position="18"/>
    </location>
</feature>
<evidence type="ECO:0000313" key="2">
    <source>
        <dbReference type="EMBL" id="CAI2369663.1"/>
    </source>
</evidence>
<keyword evidence="3" id="KW-1185">Reference proteome</keyword>
<keyword evidence="1" id="KW-0732">Signal</keyword>
<accession>A0AAD1ULT2</accession>
<comment type="caution">
    <text evidence="2">The sequence shown here is derived from an EMBL/GenBank/DDBJ whole genome shotgun (WGS) entry which is preliminary data.</text>
</comment>
<feature type="chain" id="PRO_5042286108" evidence="1">
    <location>
        <begin position="19"/>
        <end position="86"/>
    </location>
</feature>
<proteinExistence type="predicted"/>
<evidence type="ECO:0000256" key="1">
    <source>
        <dbReference type="SAM" id="SignalP"/>
    </source>
</evidence>
<evidence type="ECO:0000313" key="3">
    <source>
        <dbReference type="Proteomes" id="UP001295684"/>
    </source>
</evidence>
<gene>
    <name evidence="2" type="ORF">ECRASSUSDP1_LOCUS10966</name>
</gene>
<dbReference type="AlphaFoldDB" id="A0AAD1ULT2"/>
<organism evidence="2 3">
    <name type="scientific">Euplotes crassus</name>
    <dbReference type="NCBI Taxonomy" id="5936"/>
    <lineage>
        <taxon>Eukaryota</taxon>
        <taxon>Sar</taxon>
        <taxon>Alveolata</taxon>
        <taxon>Ciliophora</taxon>
        <taxon>Intramacronucleata</taxon>
        <taxon>Spirotrichea</taxon>
        <taxon>Hypotrichia</taxon>
        <taxon>Euplotida</taxon>
        <taxon>Euplotidae</taxon>
        <taxon>Moneuplotes</taxon>
    </lineage>
</organism>